<dbReference type="Gene3D" id="1.25.40.720">
    <property type="entry name" value="Telomere length regulation protein 2, C-terminal domain"/>
    <property type="match status" value="2"/>
</dbReference>
<feature type="region of interest" description="Disordered" evidence="5">
    <location>
        <begin position="441"/>
        <end position="573"/>
    </location>
</feature>
<keyword evidence="3" id="KW-0963">Cytoplasm</keyword>
<dbReference type="InterPro" id="IPR016024">
    <property type="entry name" value="ARM-type_fold"/>
</dbReference>
<comment type="subcellular location">
    <subcellularLocation>
        <location evidence="1">Cytoplasm</location>
    </subcellularLocation>
</comment>
<proteinExistence type="inferred from homology"/>
<feature type="coiled-coil region" evidence="4">
    <location>
        <begin position="733"/>
        <end position="760"/>
    </location>
</feature>
<dbReference type="GO" id="GO:0005829">
    <property type="term" value="C:cytosol"/>
    <property type="evidence" value="ECO:0007669"/>
    <property type="project" value="TreeGrafter"/>
</dbReference>
<dbReference type="InterPro" id="IPR038528">
    <property type="entry name" value="TEL2_C_sf"/>
</dbReference>
<dbReference type="AlphaFoldDB" id="A0AAV7YHX1"/>
<dbReference type="InterPro" id="IPR057348">
    <property type="entry name" value="TELO2_ARM"/>
</dbReference>
<feature type="domain" description="TELO2 ARM repeat" evidence="7">
    <location>
        <begin position="342"/>
        <end position="438"/>
    </location>
</feature>
<feature type="compositionally biased region" description="Acidic residues" evidence="5">
    <location>
        <begin position="447"/>
        <end position="464"/>
    </location>
</feature>
<evidence type="ECO:0000256" key="5">
    <source>
        <dbReference type="SAM" id="MobiDB-lite"/>
    </source>
</evidence>
<comment type="caution">
    <text evidence="8">The sequence shown here is derived from an EMBL/GenBank/DDBJ whole genome shotgun (WGS) entry which is preliminary data.</text>
</comment>
<feature type="compositionally biased region" description="Basic and acidic residues" evidence="5">
    <location>
        <begin position="482"/>
        <end position="525"/>
    </location>
</feature>
<evidence type="ECO:0000313" key="8">
    <source>
        <dbReference type="EMBL" id="KAJ3429074.1"/>
    </source>
</evidence>
<dbReference type="PANTHER" id="PTHR15830:SF10">
    <property type="entry name" value="TELOMERE LENGTH REGULATION PROTEIN TEL2 HOMOLOG"/>
    <property type="match status" value="1"/>
</dbReference>
<protein>
    <submittedName>
        <fullName evidence="8">Telomere length regulation protein tel2 family member</fullName>
    </submittedName>
</protein>
<feature type="coiled-coil region" evidence="4">
    <location>
        <begin position="191"/>
        <end position="218"/>
    </location>
</feature>
<dbReference type="InterPro" id="IPR051970">
    <property type="entry name" value="TEL2_Regulation"/>
</dbReference>
<comment type="similarity">
    <text evidence="2">Belongs to the TEL2 family.</text>
</comment>
<dbReference type="EMBL" id="JANTQA010000057">
    <property type="protein sequence ID" value="KAJ3429074.1"/>
    <property type="molecule type" value="Genomic_DNA"/>
</dbReference>
<evidence type="ECO:0000313" key="9">
    <source>
        <dbReference type="Proteomes" id="UP001146793"/>
    </source>
</evidence>
<evidence type="ECO:0000256" key="2">
    <source>
        <dbReference type="ARBA" id="ARBA00006133"/>
    </source>
</evidence>
<dbReference type="SUPFAM" id="SSF48371">
    <property type="entry name" value="ARM repeat"/>
    <property type="match status" value="1"/>
</dbReference>
<name>A0AAV7YHX1_9EUKA</name>
<evidence type="ECO:0000256" key="3">
    <source>
        <dbReference type="ARBA" id="ARBA00022490"/>
    </source>
</evidence>
<feature type="domain" description="Telomere length regulation protein conserved" evidence="6">
    <location>
        <begin position="605"/>
        <end position="711"/>
    </location>
</feature>
<dbReference type="InterPro" id="IPR019337">
    <property type="entry name" value="Telomere_length_regulation_dom"/>
</dbReference>
<gene>
    <name evidence="8" type="ORF">M0812_24413</name>
</gene>
<dbReference type="GO" id="GO:0042162">
    <property type="term" value="F:telomeric DNA binding"/>
    <property type="evidence" value="ECO:0007669"/>
    <property type="project" value="TreeGrafter"/>
</dbReference>
<keyword evidence="4" id="KW-0175">Coiled coil</keyword>
<evidence type="ECO:0000259" key="6">
    <source>
        <dbReference type="Pfam" id="PF10193"/>
    </source>
</evidence>
<dbReference type="PANTHER" id="PTHR15830">
    <property type="entry name" value="TELOMERE LENGTH REGULATION PROTEIN TEL2 FAMILY MEMBER"/>
    <property type="match status" value="1"/>
</dbReference>
<organism evidence="8 9">
    <name type="scientific">Anaeramoeba flamelloides</name>
    <dbReference type="NCBI Taxonomy" id="1746091"/>
    <lineage>
        <taxon>Eukaryota</taxon>
        <taxon>Metamonada</taxon>
        <taxon>Anaeramoebidae</taxon>
        <taxon>Anaeramoeba</taxon>
    </lineage>
</organism>
<dbReference type="Pfam" id="PF10193">
    <property type="entry name" value="Telomere_reg-2"/>
    <property type="match status" value="1"/>
</dbReference>
<feature type="compositionally biased region" description="Acidic residues" evidence="5">
    <location>
        <begin position="548"/>
        <end position="567"/>
    </location>
</feature>
<evidence type="ECO:0000259" key="7">
    <source>
        <dbReference type="Pfam" id="PF25320"/>
    </source>
</evidence>
<feature type="compositionally biased region" description="Basic and acidic residues" evidence="5">
    <location>
        <begin position="465"/>
        <end position="474"/>
    </location>
</feature>
<dbReference type="GO" id="GO:0051083">
    <property type="term" value="P:'de novo' cotranslational protein folding"/>
    <property type="evidence" value="ECO:0007669"/>
    <property type="project" value="TreeGrafter"/>
</dbReference>
<dbReference type="Pfam" id="PF25320">
    <property type="entry name" value="TELO2_ARM"/>
    <property type="match status" value="1"/>
</dbReference>
<sequence length="933" mass="109026">MNSSLQSLNTLTKRLSITDDLSEIKKLMNKLKKTVQGLDLRAKIINSLTNENIRIFETLLTEIFTNTVPNWITCFTIEEKELLIKNFFNKLPRMILFRNLVLHLGSLNEDKILRSFAFKLLYPYISEQKNYLCELFLELCQLSSRTHSESILTLIVSFPTRVFNHFKSHTPKEFNPESYFLSVCIQLLLSHQKLITSIKEKKNENKNENEMKKKKKSKINIVDKDLIYQFYSLAFSRIIRLSYSNQLSSVLCTIITENDPQINESFLNIFQLMPQSALEKILFWFFQNYRMFENFNFISWLSPLFFNNRGAKYLITNKFLVSNSFNPKLAPKILLMLQNNKDDEEDKIYYDSLLRLFERWGSENFIQSTTREQWKWVSAFIKISLKTLNQKDLESYQLMNPLLSGIQHHFQNPNLHIRKSGMRIAQQFSKIMDPDNVLDFGINSLPSDEDSEDDYGYEFDSESENEGKKKEQEKQQGQGQGQEKKKGKEKEEKEEENKEKEGNKTKKESQEEKNIENKNEKEKEKGKKKRKVKKELDPDQLIYKSDSESDFDDSEDSEESEEYDDENFNIKNNQLKKYNDSEESDDLIEYDINDDESDLKEIVPPIYLRNCVKYLHSETEDVNKLIGALRGCEPLIRKRPDDLFDVAEELIASLLHLSDMYNIENFDQLRLKSMIALGTICIKIVIPYLTNAFYNESLNVQQRIDILNCLMGCSLELAGYDLGDSFQKNPNNSDNYKQQIENINNKEEEQNGNLEEKSEKEQFSFLKKLSERRWGYAVGNNSQKKKLRGAVNKFAKVVGLFFFPIAKCYDSKKNKYNLLGEDSLLLGKLIQTFATFIEAAGPNARVLPKLSRSVLELLWVLRFHKAPFIRSSILFIIYKLFSIAPTSLLEGEIVELVTQFRLWVADETQNDPDNDCRGLAALCLYTFSQRVKD</sequence>
<evidence type="ECO:0000256" key="1">
    <source>
        <dbReference type="ARBA" id="ARBA00004496"/>
    </source>
</evidence>
<dbReference type="GO" id="GO:0051879">
    <property type="term" value="F:Hsp90 protein binding"/>
    <property type="evidence" value="ECO:0007669"/>
    <property type="project" value="TreeGrafter"/>
</dbReference>
<reference evidence="8" key="1">
    <citation type="submission" date="2022-08" db="EMBL/GenBank/DDBJ databases">
        <title>Novel sulphate-reducing endosymbionts in the free-living metamonad Anaeramoeba.</title>
        <authorList>
            <person name="Jerlstrom-Hultqvist J."/>
            <person name="Cepicka I."/>
            <person name="Gallot-Lavallee L."/>
            <person name="Salas-Leiva D."/>
            <person name="Curtis B.A."/>
            <person name="Zahonova K."/>
            <person name="Pipaliya S."/>
            <person name="Dacks J."/>
            <person name="Roger A.J."/>
        </authorList>
    </citation>
    <scope>NUCLEOTIDE SEQUENCE</scope>
    <source>
        <strain evidence="8">Busselton2</strain>
    </source>
</reference>
<dbReference type="Proteomes" id="UP001146793">
    <property type="component" value="Unassembled WGS sequence"/>
</dbReference>
<accession>A0AAV7YHX1</accession>
<evidence type="ECO:0000256" key="4">
    <source>
        <dbReference type="SAM" id="Coils"/>
    </source>
</evidence>